<reference evidence="1 2" key="1">
    <citation type="submission" date="2018-11" db="EMBL/GenBank/DDBJ databases">
        <authorList>
            <consortium name="Pathogen Informatics"/>
        </authorList>
    </citation>
    <scope>NUCLEOTIDE SEQUENCE [LARGE SCALE GENOMIC DNA]</scope>
</reference>
<dbReference type="OrthoDB" id="10062389at2759"/>
<dbReference type="EMBL" id="UYRU01058764">
    <property type="protein sequence ID" value="VDN14270.1"/>
    <property type="molecule type" value="Genomic_DNA"/>
</dbReference>
<accession>A0A3P7LLR6</accession>
<dbReference type="Proteomes" id="UP000281553">
    <property type="component" value="Unassembled WGS sequence"/>
</dbReference>
<protein>
    <recommendedName>
        <fullName evidence="3">Reverse transcriptase domain-containing protein</fullName>
    </recommendedName>
</protein>
<evidence type="ECO:0008006" key="3">
    <source>
        <dbReference type="Google" id="ProtNLM"/>
    </source>
</evidence>
<gene>
    <name evidence="1" type="ORF">DILT_LOCUS10101</name>
</gene>
<evidence type="ECO:0000313" key="2">
    <source>
        <dbReference type="Proteomes" id="UP000281553"/>
    </source>
</evidence>
<proteinExistence type="predicted"/>
<evidence type="ECO:0000313" key="1">
    <source>
        <dbReference type="EMBL" id="VDN14270.1"/>
    </source>
</evidence>
<name>A0A3P7LLR6_DIBLA</name>
<dbReference type="AlphaFoldDB" id="A0A3P7LLR6"/>
<sequence>MQSAKVAAESDVPQGSVIGHILVGIYINDCVRQLDCGIVMFACDIKRWRIIRIAVVEDNLQANINRLQKWSKDCRSMRAMKGVDAQKDFGLWITPPLKPSLHCAKVAKSALSVMYLVKRAVPAFHGDGFTKDFGTFVRPQLESAIQAWGPWAAKDINIVEKAQRRAAKLANSAISKGASAAVDDDPSDFHPLPLFPPALQLCSTTWHKSAALGNKLRYYSRSMKKFAFKVSAWLKKKRSRVQDRLIYCPEHSKSHRGPSSER</sequence>
<organism evidence="1 2">
    <name type="scientific">Dibothriocephalus latus</name>
    <name type="common">Fish tapeworm</name>
    <name type="synonym">Diphyllobothrium latum</name>
    <dbReference type="NCBI Taxonomy" id="60516"/>
    <lineage>
        <taxon>Eukaryota</taxon>
        <taxon>Metazoa</taxon>
        <taxon>Spiralia</taxon>
        <taxon>Lophotrochozoa</taxon>
        <taxon>Platyhelminthes</taxon>
        <taxon>Cestoda</taxon>
        <taxon>Eucestoda</taxon>
        <taxon>Diphyllobothriidea</taxon>
        <taxon>Diphyllobothriidae</taxon>
        <taxon>Dibothriocephalus</taxon>
    </lineage>
</organism>
<dbReference type="PANTHER" id="PTHR33332">
    <property type="entry name" value="REVERSE TRANSCRIPTASE DOMAIN-CONTAINING PROTEIN"/>
    <property type="match status" value="1"/>
</dbReference>
<keyword evidence="2" id="KW-1185">Reference proteome</keyword>